<proteinExistence type="predicted"/>
<evidence type="ECO:0000313" key="3">
    <source>
        <dbReference type="Proteomes" id="UP001283361"/>
    </source>
</evidence>
<comment type="caution">
    <text evidence="2">The sequence shown here is derived from an EMBL/GenBank/DDBJ whole genome shotgun (WGS) entry which is preliminary data.</text>
</comment>
<protein>
    <submittedName>
        <fullName evidence="2">Uncharacterized protein</fullName>
    </submittedName>
</protein>
<accession>A0AAE0XU83</accession>
<evidence type="ECO:0000313" key="2">
    <source>
        <dbReference type="EMBL" id="KAK3713114.1"/>
    </source>
</evidence>
<keyword evidence="1" id="KW-0472">Membrane</keyword>
<sequence>MKEPSSLMPTARPDPCGGFAYLPKGPTKRISRDPYLISPLVCNIITSTVTAIFVQGLYRVGALSHPVVNKNAISCRVTK</sequence>
<reference evidence="2" key="1">
    <citation type="journal article" date="2023" name="G3 (Bethesda)">
        <title>A reference genome for the long-term kleptoplast-retaining sea slug Elysia crispata morphotype clarki.</title>
        <authorList>
            <person name="Eastman K.E."/>
            <person name="Pendleton A.L."/>
            <person name="Shaikh M.A."/>
            <person name="Suttiyut T."/>
            <person name="Ogas R."/>
            <person name="Tomko P."/>
            <person name="Gavelis G."/>
            <person name="Widhalm J.R."/>
            <person name="Wisecaver J.H."/>
        </authorList>
    </citation>
    <scope>NUCLEOTIDE SEQUENCE</scope>
    <source>
        <strain evidence="2">ECLA1</strain>
    </source>
</reference>
<feature type="transmembrane region" description="Helical" evidence="1">
    <location>
        <begin position="35"/>
        <end position="58"/>
    </location>
</feature>
<keyword evidence="1" id="KW-1133">Transmembrane helix</keyword>
<gene>
    <name evidence="2" type="ORF">RRG08_036726</name>
</gene>
<evidence type="ECO:0000256" key="1">
    <source>
        <dbReference type="SAM" id="Phobius"/>
    </source>
</evidence>
<organism evidence="2 3">
    <name type="scientific">Elysia crispata</name>
    <name type="common">lettuce slug</name>
    <dbReference type="NCBI Taxonomy" id="231223"/>
    <lineage>
        <taxon>Eukaryota</taxon>
        <taxon>Metazoa</taxon>
        <taxon>Spiralia</taxon>
        <taxon>Lophotrochozoa</taxon>
        <taxon>Mollusca</taxon>
        <taxon>Gastropoda</taxon>
        <taxon>Heterobranchia</taxon>
        <taxon>Euthyneura</taxon>
        <taxon>Panpulmonata</taxon>
        <taxon>Sacoglossa</taxon>
        <taxon>Placobranchoidea</taxon>
        <taxon>Plakobranchidae</taxon>
        <taxon>Elysia</taxon>
    </lineage>
</organism>
<dbReference type="Proteomes" id="UP001283361">
    <property type="component" value="Unassembled WGS sequence"/>
</dbReference>
<name>A0AAE0XU83_9GAST</name>
<dbReference type="EMBL" id="JAWDGP010007571">
    <property type="protein sequence ID" value="KAK3713114.1"/>
    <property type="molecule type" value="Genomic_DNA"/>
</dbReference>
<keyword evidence="3" id="KW-1185">Reference proteome</keyword>
<keyword evidence="1" id="KW-0812">Transmembrane</keyword>
<dbReference type="AlphaFoldDB" id="A0AAE0XU83"/>